<dbReference type="PANTHER" id="PTHR30472:SF27">
    <property type="entry name" value="PETROBACTIN IMPORT SYSTEM PERMEASE PROTEIN YCLN"/>
    <property type="match status" value="1"/>
</dbReference>
<dbReference type="GO" id="GO:0033214">
    <property type="term" value="P:siderophore-iron import into cell"/>
    <property type="evidence" value="ECO:0007669"/>
    <property type="project" value="TreeGrafter"/>
</dbReference>
<feature type="transmembrane region" description="Helical" evidence="8">
    <location>
        <begin position="47"/>
        <end position="70"/>
    </location>
</feature>
<evidence type="ECO:0000313" key="9">
    <source>
        <dbReference type="EMBL" id="MQQ07774.1"/>
    </source>
</evidence>
<dbReference type="EMBL" id="WIBF01000002">
    <property type="protein sequence ID" value="MQQ07774.1"/>
    <property type="molecule type" value="Genomic_DNA"/>
</dbReference>
<dbReference type="InterPro" id="IPR000522">
    <property type="entry name" value="ABC_transptr_permease_BtuC"/>
</dbReference>
<proteinExistence type="inferred from homology"/>
<keyword evidence="5 8" id="KW-0812">Transmembrane</keyword>
<name>A0A843YE87_9RHOB</name>
<keyword evidence="10" id="KW-1185">Reference proteome</keyword>
<feature type="transmembrane region" description="Helical" evidence="8">
    <location>
        <begin position="265"/>
        <end position="286"/>
    </location>
</feature>
<evidence type="ECO:0000256" key="5">
    <source>
        <dbReference type="ARBA" id="ARBA00022692"/>
    </source>
</evidence>
<evidence type="ECO:0000256" key="3">
    <source>
        <dbReference type="ARBA" id="ARBA00022448"/>
    </source>
</evidence>
<dbReference type="CDD" id="cd06550">
    <property type="entry name" value="TM_ABC_iron-siderophores_like"/>
    <property type="match status" value="1"/>
</dbReference>
<dbReference type="GO" id="GO:0022857">
    <property type="term" value="F:transmembrane transporter activity"/>
    <property type="evidence" value="ECO:0007669"/>
    <property type="project" value="InterPro"/>
</dbReference>
<feature type="transmembrane region" description="Helical" evidence="8">
    <location>
        <begin position="182"/>
        <end position="200"/>
    </location>
</feature>
<evidence type="ECO:0000256" key="8">
    <source>
        <dbReference type="SAM" id="Phobius"/>
    </source>
</evidence>
<keyword evidence="4" id="KW-1003">Cell membrane</keyword>
<feature type="transmembrane region" description="Helical" evidence="8">
    <location>
        <begin position="292"/>
        <end position="312"/>
    </location>
</feature>
<dbReference type="SUPFAM" id="SSF81345">
    <property type="entry name" value="ABC transporter involved in vitamin B12 uptake, BtuC"/>
    <property type="match status" value="1"/>
</dbReference>
<accession>A0A843YE87</accession>
<evidence type="ECO:0000256" key="7">
    <source>
        <dbReference type="ARBA" id="ARBA00023136"/>
    </source>
</evidence>
<evidence type="ECO:0000256" key="4">
    <source>
        <dbReference type="ARBA" id="ARBA00022475"/>
    </source>
</evidence>
<evidence type="ECO:0000256" key="6">
    <source>
        <dbReference type="ARBA" id="ARBA00022989"/>
    </source>
</evidence>
<organism evidence="9 10">
    <name type="scientific">Tritonibacter litoralis</name>
    <dbReference type="NCBI Taxonomy" id="2662264"/>
    <lineage>
        <taxon>Bacteria</taxon>
        <taxon>Pseudomonadati</taxon>
        <taxon>Pseudomonadota</taxon>
        <taxon>Alphaproteobacteria</taxon>
        <taxon>Rhodobacterales</taxon>
        <taxon>Paracoccaceae</taxon>
        <taxon>Tritonibacter</taxon>
    </lineage>
</organism>
<dbReference type="InterPro" id="IPR037294">
    <property type="entry name" value="ABC_BtuC-like"/>
</dbReference>
<evidence type="ECO:0000256" key="1">
    <source>
        <dbReference type="ARBA" id="ARBA00004651"/>
    </source>
</evidence>
<dbReference type="Gene3D" id="1.10.3470.10">
    <property type="entry name" value="ABC transporter involved in vitamin B12 uptake, BtuC"/>
    <property type="match status" value="1"/>
</dbReference>
<keyword evidence="3" id="KW-0813">Transport</keyword>
<comment type="subcellular location">
    <subcellularLocation>
        <location evidence="1">Cell membrane</location>
        <topology evidence="1">Multi-pass membrane protein</topology>
    </subcellularLocation>
</comment>
<comment type="similarity">
    <text evidence="2">Belongs to the binding-protein-dependent transport system permease family. FecCD subfamily.</text>
</comment>
<feature type="transmembrane region" description="Helical" evidence="8">
    <location>
        <begin position="134"/>
        <end position="154"/>
    </location>
</feature>
<dbReference type="GO" id="GO:0005886">
    <property type="term" value="C:plasma membrane"/>
    <property type="evidence" value="ECO:0007669"/>
    <property type="project" value="UniProtKB-SubCell"/>
</dbReference>
<protein>
    <submittedName>
        <fullName evidence="9">Iron chelate uptake ABC transporter family permease subunit</fullName>
    </submittedName>
</protein>
<keyword evidence="7 8" id="KW-0472">Membrane</keyword>
<feature type="transmembrane region" description="Helical" evidence="8">
    <location>
        <begin position="220"/>
        <end position="253"/>
    </location>
</feature>
<dbReference type="Proteomes" id="UP000444174">
    <property type="component" value="Unassembled WGS sequence"/>
</dbReference>
<dbReference type="Pfam" id="PF01032">
    <property type="entry name" value="FecCD"/>
    <property type="match status" value="1"/>
</dbReference>
<evidence type="ECO:0000256" key="2">
    <source>
        <dbReference type="ARBA" id="ARBA00007935"/>
    </source>
</evidence>
<dbReference type="AlphaFoldDB" id="A0A843YE87"/>
<keyword evidence="6 8" id="KW-1133">Transmembrane helix</keyword>
<dbReference type="PANTHER" id="PTHR30472">
    <property type="entry name" value="FERRIC ENTEROBACTIN TRANSPORT SYSTEM PERMEASE PROTEIN"/>
    <property type="match status" value="1"/>
</dbReference>
<sequence>MPIAYFATVIGLLALGTGSLFLGAQDLSLPQVWQDPGALQLIAISRLPRTLAALLTGASMAVAGVIMQLLVRNRFVEPGTTGTNEAAMIGLLAVTLLAPGLPLFVQMLVAAAAALLGTLGFLQLTRRLPPQQPLLVPLVGLIYAGVLYSVATFIAYQTDLIQYIGIWMSGEFSGILAGRYELLWLAGILSILVYFTADQFTLAGLGRGLAVSLGLRYGQVLSLGVATVSMVSALVIVTVGTLPFVGLVVPNVVSRMMGDNLRQSLPVVAGLGGGLVLACDMLGRVIRHPYEIPAGTIFGVLGAIVFLTLLLGRRSHV</sequence>
<comment type="caution">
    <text evidence="9">The sequence shown here is derived from an EMBL/GenBank/DDBJ whole genome shotgun (WGS) entry which is preliminary data.</text>
</comment>
<evidence type="ECO:0000313" key="10">
    <source>
        <dbReference type="Proteomes" id="UP000444174"/>
    </source>
</evidence>
<gene>
    <name evidence="9" type="ORF">GFB49_04865</name>
</gene>
<reference evidence="9 10" key="1">
    <citation type="submission" date="2019-10" db="EMBL/GenBank/DDBJ databases">
        <title>Epibacterium sp. nov., isolated from seawater.</title>
        <authorList>
            <person name="Zhang X."/>
            <person name="Li N."/>
        </authorList>
    </citation>
    <scope>NUCLEOTIDE SEQUENCE [LARGE SCALE GENOMIC DNA]</scope>
    <source>
        <strain evidence="9 10">SM1979</strain>
    </source>
</reference>